<dbReference type="GO" id="GO:0003677">
    <property type="term" value="F:DNA binding"/>
    <property type="evidence" value="ECO:0007669"/>
    <property type="project" value="InterPro"/>
</dbReference>
<dbReference type="SUPFAM" id="SSF52172">
    <property type="entry name" value="CheY-like"/>
    <property type="match status" value="1"/>
</dbReference>
<keyword evidence="1" id="KW-0597">Phosphoprotein</keyword>
<dbReference type="InterPro" id="IPR011006">
    <property type="entry name" value="CheY-like_superfamily"/>
</dbReference>
<dbReference type="PROSITE" id="PS50110">
    <property type="entry name" value="RESPONSE_REGULATORY"/>
    <property type="match status" value="1"/>
</dbReference>
<dbReference type="InterPro" id="IPR046947">
    <property type="entry name" value="LytR-like"/>
</dbReference>
<organism evidence="4 5">
    <name type="scientific">Pedobacter kyungheensis</name>
    <dbReference type="NCBI Taxonomy" id="1069985"/>
    <lineage>
        <taxon>Bacteria</taxon>
        <taxon>Pseudomonadati</taxon>
        <taxon>Bacteroidota</taxon>
        <taxon>Sphingobacteriia</taxon>
        <taxon>Sphingobacteriales</taxon>
        <taxon>Sphingobacteriaceae</taxon>
        <taxon>Pedobacter</taxon>
    </lineage>
</organism>
<dbReference type="Gene3D" id="2.40.50.1020">
    <property type="entry name" value="LytTr DNA-binding domain"/>
    <property type="match status" value="1"/>
</dbReference>
<accession>A0A0C1D8U1</accession>
<dbReference type="EMBL" id="JSYN01000013">
    <property type="protein sequence ID" value="KIA93721.1"/>
    <property type="molecule type" value="Genomic_DNA"/>
</dbReference>
<name>A0A0C1D8U1_9SPHI</name>
<comment type="caution">
    <text evidence="4">The sequence shown here is derived from an EMBL/GenBank/DDBJ whole genome shotgun (WGS) entry which is preliminary data.</text>
</comment>
<evidence type="ECO:0000259" key="2">
    <source>
        <dbReference type="PROSITE" id="PS50110"/>
    </source>
</evidence>
<sequence>MTTLKAIIVDDEEFARSSLFFLLQQNCPQVEITGIARSVAEAKDILAHHPIDLIFLDIAMPGGNGFELIPDAQKHNAAVIFTTAYDQYALKAIKANALDYLLKPIDIDELTIAVDKVFEHIKRFKGQEENDERIQNLASSLSSRAEIKKLTLPYGQGFKMIDIDDIIYIEADSNYSIVHLNSHDKITVSKVLREFEELLPGDQFVRIHKSSIINLNHLKEYNSKNGLQVFLKNGESINISRRRASDFFEKIKLFTKANSEH</sequence>
<dbReference type="SMART" id="SM00850">
    <property type="entry name" value="LytTR"/>
    <property type="match status" value="1"/>
</dbReference>
<dbReference type="InterPro" id="IPR007492">
    <property type="entry name" value="LytTR_DNA-bd_dom"/>
</dbReference>
<dbReference type="OrthoDB" id="9787344at2"/>
<evidence type="ECO:0000259" key="3">
    <source>
        <dbReference type="PROSITE" id="PS50930"/>
    </source>
</evidence>
<dbReference type="PROSITE" id="PS50930">
    <property type="entry name" value="HTH_LYTTR"/>
    <property type="match status" value="1"/>
</dbReference>
<gene>
    <name evidence="4" type="ORF">OC25_11770</name>
</gene>
<feature type="domain" description="HTH LytTR-type" evidence="3">
    <location>
        <begin position="150"/>
        <end position="253"/>
    </location>
</feature>
<dbReference type="AlphaFoldDB" id="A0A0C1D8U1"/>
<dbReference type="Proteomes" id="UP000031246">
    <property type="component" value="Unassembled WGS sequence"/>
</dbReference>
<dbReference type="RefSeq" id="WP_039476151.1">
    <property type="nucleotide sequence ID" value="NZ_JSYN01000013.1"/>
</dbReference>
<dbReference type="GO" id="GO:0000156">
    <property type="term" value="F:phosphorelay response regulator activity"/>
    <property type="evidence" value="ECO:0007669"/>
    <property type="project" value="InterPro"/>
</dbReference>
<feature type="domain" description="Response regulatory" evidence="2">
    <location>
        <begin position="5"/>
        <end position="118"/>
    </location>
</feature>
<dbReference type="Pfam" id="PF00072">
    <property type="entry name" value="Response_reg"/>
    <property type="match status" value="1"/>
</dbReference>
<dbReference type="PANTHER" id="PTHR37299:SF1">
    <property type="entry name" value="STAGE 0 SPORULATION PROTEIN A HOMOLOG"/>
    <property type="match status" value="1"/>
</dbReference>
<dbReference type="PANTHER" id="PTHR37299">
    <property type="entry name" value="TRANSCRIPTIONAL REGULATOR-RELATED"/>
    <property type="match status" value="1"/>
</dbReference>
<dbReference type="SMART" id="SM00448">
    <property type="entry name" value="REC"/>
    <property type="match status" value="1"/>
</dbReference>
<reference evidence="4 5" key="1">
    <citation type="submission" date="2014-10" db="EMBL/GenBank/DDBJ databases">
        <title>Pedobacter Kyungheensis.</title>
        <authorList>
            <person name="Anderson B.M."/>
            <person name="Newman J.D."/>
        </authorList>
    </citation>
    <scope>NUCLEOTIDE SEQUENCE [LARGE SCALE GENOMIC DNA]</scope>
    <source>
        <strain evidence="4 5">KACC 16221</strain>
    </source>
</reference>
<evidence type="ECO:0000313" key="4">
    <source>
        <dbReference type="EMBL" id="KIA93721.1"/>
    </source>
</evidence>
<protein>
    <submittedName>
        <fullName evidence="4">Response regulator</fullName>
    </submittedName>
</protein>
<evidence type="ECO:0000256" key="1">
    <source>
        <dbReference type="PROSITE-ProRule" id="PRU00169"/>
    </source>
</evidence>
<evidence type="ECO:0000313" key="5">
    <source>
        <dbReference type="Proteomes" id="UP000031246"/>
    </source>
</evidence>
<dbReference type="Gene3D" id="3.40.50.2300">
    <property type="match status" value="1"/>
</dbReference>
<dbReference type="Pfam" id="PF04397">
    <property type="entry name" value="LytTR"/>
    <property type="match status" value="1"/>
</dbReference>
<proteinExistence type="predicted"/>
<dbReference type="InterPro" id="IPR001789">
    <property type="entry name" value="Sig_transdc_resp-reg_receiver"/>
</dbReference>
<feature type="modified residue" description="4-aspartylphosphate" evidence="1">
    <location>
        <position position="57"/>
    </location>
</feature>
<keyword evidence="5" id="KW-1185">Reference proteome</keyword>